<proteinExistence type="inferred from homology"/>
<dbReference type="GO" id="GO:0005524">
    <property type="term" value="F:ATP binding"/>
    <property type="evidence" value="ECO:0007669"/>
    <property type="project" value="UniProtKB-UniRule"/>
</dbReference>
<evidence type="ECO:0000259" key="17">
    <source>
        <dbReference type="PROSITE" id="PS51198"/>
    </source>
</evidence>
<accession>S0APK4</accession>
<feature type="domain" description="UvrD-like helicase ATP-binding" evidence="17">
    <location>
        <begin position="9"/>
        <end position="287"/>
    </location>
</feature>
<evidence type="ECO:0000256" key="15">
    <source>
        <dbReference type="PROSITE-ProRule" id="PRU00560"/>
    </source>
</evidence>
<evidence type="ECO:0000256" key="16">
    <source>
        <dbReference type="SAM" id="Coils"/>
    </source>
</evidence>
<keyword evidence="10" id="KW-0234">DNA repair</keyword>
<keyword evidence="7" id="KW-0269">Exonuclease</keyword>
<dbReference type="SUPFAM" id="SSF52980">
    <property type="entry name" value="Restriction endonuclease-like"/>
    <property type="match status" value="1"/>
</dbReference>
<dbReference type="Proteomes" id="UP000014660">
    <property type="component" value="Chromosome"/>
</dbReference>
<keyword evidence="11" id="KW-0413">Isomerase</keyword>
<dbReference type="CDD" id="cd17932">
    <property type="entry name" value="DEXQc_UvrD"/>
    <property type="match status" value="1"/>
</dbReference>
<comment type="catalytic activity">
    <reaction evidence="12">
        <text>Couples ATP hydrolysis with the unwinding of duplex DNA by translocating in the 3'-5' direction.</text>
        <dbReference type="EC" id="5.6.2.4"/>
    </reaction>
</comment>
<dbReference type="InterPro" id="IPR000212">
    <property type="entry name" value="DNA_helicase_UvrD/REP"/>
</dbReference>
<keyword evidence="16" id="KW-0175">Coiled coil</keyword>
<dbReference type="HOGENOM" id="CLU_004585_6_0_2"/>
<keyword evidence="4" id="KW-0227">DNA damage</keyword>
<keyword evidence="8 15" id="KW-0067">ATP-binding</keyword>
<evidence type="ECO:0000256" key="4">
    <source>
        <dbReference type="ARBA" id="ARBA00022763"/>
    </source>
</evidence>
<dbReference type="PANTHER" id="PTHR11070">
    <property type="entry name" value="UVRD / RECB / PCRA DNA HELICASE FAMILY MEMBER"/>
    <property type="match status" value="1"/>
</dbReference>
<dbReference type="GO" id="GO:0003677">
    <property type="term" value="F:DNA binding"/>
    <property type="evidence" value="ECO:0007669"/>
    <property type="project" value="UniProtKB-KW"/>
</dbReference>
<evidence type="ECO:0000256" key="3">
    <source>
        <dbReference type="ARBA" id="ARBA00022741"/>
    </source>
</evidence>
<evidence type="ECO:0000256" key="13">
    <source>
        <dbReference type="ARBA" id="ARBA00034808"/>
    </source>
</evidence>
<dbReference type="InterPro" id="IPR014017">
    <property type="entry name" value="DNA_helicase_UvrD-like_C"/>
</dbReference>
<dbReference type="Gene3D" id="1.10.486.10">
    <property type="entry name" value="PCRA, domain 4"/>
    <property type="match status" value="1"/>
</dbReference>
<dbReference type="InterPro" id="IPR011604">
    <property type="entry name" value="PDDEXK-like_dom_sf"/>
</dbReference>
<dbReference type="EMBL" id="CP004145">
    <property type="protein sequence ID" value="AGO59990.1"/>
    <property type="molecule type" value="Genomic_DNA"/>
</dbReference>
<keyword evidence="9" id="KW-0238">DNA-binding</keyword>
<keyword evidence="3 15" id="KW-0547">Nucleotide-binding</keyword>
<comment type="similarity">
    <text evidence="1">Belongs to the helicase family. UvrD subfamily.</text>
</comment>
<dbReference type="Gene3D" id="3.40.50.300">
    <property type="entry name" value="P-loop containing nucleotide triphosphate hydrolases"/>
    <property type="match status" value="2"/>
</dbReference>
<evidence type="ECO:0000313" key="19">
    <source>
        <dbReference type="EMBL" id="AGO59990.1"/>
    </source>
</evidence>
<evidence type="ECO:0000256" key="1">
    <source>
        <dbReference type="ARBA" id="ARBA00009922"/>
    </source>
</evidence>
<dbReference type="GO" id="GO:0043138">
    <property type="term" value="F:3'-5' DNA helicase activity"/>
    <property type="evidence" value="ECO:0007669"/>
    <property type="project" value="UniProtKB-EC"/>
</dbReference>
<name>S0APK4_FERAC</name>
<evidence type="ECO:0000313" key="20">
    <source>
        <dbReference type="Proteomes" id="UP000014660"/>
    </source>
</evidence>
<evidence type="ECO:0000256" key="11">
    <source>
        <dbReference type="ARBA" id="ARBA00023235"/>
    </source>
</evidence>
<evidence type="ECO:0000256" key="7">
    <source>
        <dbReference type="ARBA" id="ARBA00022839"/>
    </source>
</evidence>
<evidence type="ECO:0000256" key="12">
    <source>
        <dbReference type="ARBA" id="ARBA00034617"/>
    </source>
</evidence>
<keyword evidence="2" id="KW-0540">Nuclease</keyword>
<dbReference type="Pfam" id="PF12705">
    <property type="entry name" value="PDDEXK_1"/>
    <property type="match status" value="1"/>
</dbReference>
<dbReference type="PATRIC" id="fig|333146.12.peg.10"/>
<organism evidence="19 20">
    <name type="scientific">Ferroplasma acidarmanus Fer1</name>
    <dbReference type="NCBI Taxonomy" id="333146"/>
    <lineage>
        <taxon>Archaea</taxon>
        <taxon>Methanobacteriati</taxon>
        <taxon>Thermoplasmatota</taxon>
        <taxon>Thermoplasmata</taxon>
        <taxon>Thermoplasmatales</taxon>
        <taxon>Ferroplasmaceae</taxon>
        <taxon>Ferroplasma</taxon>
    </lineage>
</organism>
<dbReference type="PROSITE" id="PS51217">
    <property type="entry name" value="UVRD_HELICASE_CTER"/>
    <property type="match status" value="1"/>
</dbReference>
<dbReference type="GeneID" id="16024154"/>
<dbReference type="KEGG" id="fac:FACI_IFERC01G0010"/>
<comment type="catalytic activity">
    <reaction evidence="14">
        <text>ATP + H2O = ADP + phosphate + H(+)</text>
        <dbReference type="Rhea" id="RHEA:13065"/>
        <dbReference type="ChEBI" id="CHEBI:15377"/>
        <dbReference type="ChEBI" id="CHEBI:15378"/>
        <dbReference type="ChEBI" id="CHEBI:30616"/>
        <dbReference type="ChEBI" id="CHEBI:43474"/>
        <dbReference type="ChEBI" id="CHEBI:456216"/>
        <dbReference type="EC" id="5.6.2.4"/>
    </reaction>
</comment>
<dbReference type="InterPro" id="IPR027417">
    <property type="entry name" value="P-loop_NTPase"/>
</dbReference>
<dbReference type="SUPFAM" id="SSF52540">
    <property type="entry name" value="P-loop containing nucleoside triphosphate hydrolases"/>
    <property type="match status" value="1"/>
</dbReference>
<dbReference type="Gene3D" id="1.10.10.160">
    <property type="match status" value="1"/>
</dbReference>
<gene>
    <name evidence="19" type="ORF">FACI_IFERC00001G0010</name>
</gene>
<dbReference type="Pfam" id="PF00580">
    <property type="entry name" value="UvrD-helicase"/>
    <property type="match status" value="1"/>
</dbReference>
<feature type="coiled-coil region" evidence="16">
    <location>
        <begin position="417"/>
        <end position="444"/>
    </location>
</feature>
<keyword evidence="20" id="KW-1185">Reference proteome</keyword>
<reference evidence="19 20" key="1">
    <citation type="journal article" date="2007" name="Proc. Natl. Acad. Sci. U.S.A.">
        <title>Genome dynamics in a natural archaeal population.</title>
        <authorList>
            <person name="Allen E.E."/>
            <person name="Tyson G.W."/>
            <person name="Whitaker R.J."/>
            <person name="Detter J.C."/>
            <person name="Richardson P.M."/>
            <person name="Banfield J.F."/>
        </authorList>
    </citation>
    <scope>NUCLEOTIDE SEQUENCE [LARGE SCALE GENOMIC DNA]</scope>
    <source>
        <strain evidence="20">fer1</strain>
    </source>
</reference>
<sequence>MYNLFEKPFKLSNEQIKPVNSSSRYIKILAGAGAGKTEVLTRRIVNLLLNTDAPPESIVAFTFTDKAAKEMKNRVLKRIQEIAPQFNTSSILNMYIGTIHSFCLRLLQEHFDYGMYKTVDQNQEMAYILQNGYTYGLKQVEGSTYSDKCINFQKTLDIYYGEEIPRDNINELNPNFIKILDRYENSMNKNKIISFSQLIYFAVNKIKDNKEKISNIKYLLVDEYQDINKVQYDLIKQIGENASIFAVGDPRQSIYEWRGSNYKYFEEFSNDFSNAEEFTLNENRRSTKSIVNISNTIVKQFPDNPGYPDMVPVREKSGDVIATEYENASREAEGIANKIKCEIKKDKKYSKFAVLLRSVNTSGDLIIDEFKKQKIPYLVAGNAGLFKRGEVLALAQIFCWFADDGFWYVGRYKLTDNELLEKAIENWETTVNKLNNNIKDDLNHIKSSLNSYGDYRVLYQDVLKRFDYSALDQDNDLDNAILANIGRFTKVLGDYEQSVRYGGGNKNIQKEMKDLCWFINTYANHSYQEAKIEDLSKDNVVTVSTIHQSKGLEWQTVFLPSIINKRFPSLTHFKSNLMIDQSLYEYSRYETSLDSEYRLFYVAVTRAKNYCLMSNFSAYPTGRKTSESEFMRIIDKYEPVEDIEIETEDNFNSTDVFSIPVTSLIDYKRCPYHYKLSKEWGYTQGVSPFMGYGEALHYILQCLSEAIINNKQIDEHYIENVVNTKFFLPFASTQFLDNQKKDINKKIKLIFDTYLKNNKISEVESRIEFPVENAIIDGKIDVIIDKHGNAEIRDYKTSEDVVTKEEADMQILLYAEGLRSQGYHVTKVSTISIKTNEKNEQEIDDNIISENKKRTEGLINSLKNGEFKGKKSKFCDRCEYLEICKYKTD</sequence>
<evidence type="ECO:0000256" key="10">
    <source>
        <dbReference type="ARBA" id="ARBA00023204"/>
    </source>
</evidence>
<evidence type="ECO:0000256" key="14">
    <source>
        <dbReference type="ARBA" id="ARBA00048988"/>
    </source>
</evidence>
<dbReference type="RefSeq" id="WP_009886025.1">
    <property type="nucleotide sequence ID" value="NC_021592.1"/>
</dbReference>
<dbReference type="Gene3D" id="3.90.320.10">
    <property type="match status" value="1"/>
</dbReference>
<dbReference type="EC" id="5.6.2.4" evidence="13"/>
<evidence type="ECO:0000256" key="2">
    <source>
        <dbReference type="ARBA" id="ARBA00022722"/>
    </source>
</evidence>
<feature type="binding site" evidence="15">
    <location>
        <begin position="30"/>
        <end position="37"/>
    </location>
    <ligand>
        <name>ATP</name>
        <dbReference type="ChEBI" id="CHEBI:30616"/>
    </ligand>
</feature>
<dbReference type="InterPro" id="IPR013986">
    <property type="entry name" value="DExx_box_DNA_helicase_dom_sf"/>
</dbReference>
<keyword evidence="5 15" id="KW-0378">Hydrolase</keyword>
<evidence type="ECO:0000259" key="18">
    <source>
        <dbReference type="PROSITE" id="PS51217"/>
    </source>
</evidence>
<dbReference type="InterPro" id="IPR011335">
    <property type="entry name" value="Restrct_endonuc-II-like"/>
</dbReference>
<evidence type="ECO:0000256" key="9">
    <source>
        <dbReference type="ARBA" id="ARBA00023125"/>
    </source>
</evidence>
<feature type="domain" description="UvrD-like helicase C-terminal" evidence="18">
    <location>
        <begin position="288"/>
        <end position="551"/>
    </location>
</feature>
<dbReference type="PROSITE" id="PS51198">
    <property type="entry name" value="UVRD_HELICASE_ATP_BIND"/>
    <property type="match status" value="1"/>
</dbReference>
<dbReference type="GO" id="GO:0004527">
    <property type="term" value="F:exonuclease activity"/>
    <property type="evidence" value="ECO:0007669"/>
    <property type="project" value="UniProtKB-KW"/>
</dbReference>
<evidence type="ECO:0000256" key="8">
    <source>
        <dbReference type="ARBA" id="ARBA00022840"/>
    </source>
</evidence>
<dbReference type="PANTHER" id="PTHR11070:SF2">
    <property type="entry name" value="ATP-DEPENDENT DNA HELICASE SRS2"/>
    <property type="match status" value="1"/>
</dbReference>
<dbReference type="Pfam" id="PF13361">
    <property type="entry name" value="UvrD_C"/>
    <property type="match status" value="2"/>
</dbReference>
<evidence type="ECO:0000256" key="5">
    <source>
        <dbReference type="ARBA" id="ARBA00022801"/>
    </source>
</evidence>
<evidence type="ECO:0000256" key="6">
    <source>
        <dbReference type="ARBA" id="ARBA00022806"/>
    </source>
</evidence>
<keyword evidence="6 15" id="KW-0347">Helicase</keyword>
<dbReference type="AlphaFoldDB" id="S0APK4"/>
<dbReference type="GO" id="GO:0000725">
    <property type="term" value="P:recombinational repair"/>
    <property type="evidence" value="ECO:0007669"/>
    <property type="project" value="TreeGrafter"/>
</dbReference>
<dbReference type="InterPro" id="IPR038726">
    <property type="entry name" value="PDDEXK_AddAB-type"/>
</dbReference>
<protein>
    <recommendedName>
        <fullName evidence="13">DNA 3'-5' helicase</fullName>
        <ecNumber evidence="13">5.6.2.4</ecNumber>
    </recommendedName>
</protein>
<dbReference type="InterPro" id="IPR014016">
    <property type="entry name" value="UvrD-like_ATP-bd"/>
</dbReference>